<dbReference type="InterPro" id="IPR007110">
    <property type="entry name" value="Ig-like_dom"/>
</dbReference>
<dbReference type="Proteomes" id="UP001195483">
    <property type="component" value="Unassembled WGS sequence"/>
</dbReference>
<dbReference type="GO" id="GO:0008061">
    <property type="term" value="F:chitin binding"/>
    <property type="evidence" value="ECO:0007669"/>
    <property type="project" value="InterPro"/>
</dbReference>
<dbReference type="SMART" id="SM00494">
    <property type="entry name" value="ChtBD2"/>
    <property type="match status" value="3"/>
</dbReference>
<dbReference type="Gene3D" id="2.60.40.10">
    <property type="entry name" value="Immunoglobulins"/>
    <property type="match status" value="2"/>
</dbReference>
<gene>
    <name evidence="3" type="ORF">CHS0354_007206</name>
</gene>
<dbReference type="InterPro" id="IPR013783">
    <property type="entry name" value="Ig-like_fold"/>
</dbReference>
<reference evidence="3" key="1">
    <citation type="journal article" date="2021" name="Genome Biol. Evol.">
        <title>A High-Quality Reference Genome for a Parasitic Bivalve with Doubly Uniparental Inheritance (Bivalvia: Unionida).</title>
        <authorList>
            <person name="Smith C.H."/>
        </authorList>
    </citation>
    <scope>NUCLEOTIDE SEQUENCE</scope>
    <source>
        <strain evidence="3">CHS0354</strain>
    </source>
</reference>
<dbReference type="SUPFAM" id="SSF48726">
    <property type="entry name" value="Immunoglobulin"/>
    <property type="match status" value="2"/>
</dbReference>
<dbReference type="GO" id="GO:0005576">
    <property type="term" value="C:extracellular region"/>
    <property type="evidence" value="ECO:0007669"/>
    <property type="project" value="InterPro"/>
</dbReference>
<comment type="caution">
    <text evidence="3">The sequence shown here is derived from an EMBL/GenBank/DDBJ whole genome shotgun (WGS) entry which is preliminary data.</text>
</comment>
<feature type="domain" description="Ig-like" evidence="2">
    <location>
        <begin position="1444"/>
        <end position="1549"/>
    </location>
</feature>
<feature type="domain" description="Ig-like" evidence="2">
    <location>
        <begin position="452"/>
        <end position="558"/>
    </location>
</feature>
<dbReference type="PANTHER" id="PTHR31949:SF2">
    <property type="entry name" value="OS05G0480600 PROTEIN"/>
    <property type="match status" value="1"/>
</dbReference>
<dbReference type="InterPro" id="IPR036508">
    <property type="entry name" value="Chitin-bd_dom_sf"/>
</dbReference>
<reference evidence="3" key="3">
    <citation type="submission" date="2023-05" db="EMBL/GenBank/DDBJ databases">
        <authorList>
            <person name="Smith C.H."/>
        </authorList>
    </citation>
    <scope>NUCLEOTIDE SEQUENCE</scope>
    <source>
        <strain evidence="3">CHS0354</strain>
        <tissue evidence="3">Mantle</tissue>
    </source>
</reference>
<dbReference type="InterPro" id="IPR002557">
    <property type="entry name" value="Chitin-bd_dom"/>
</dbReference>
<feature type="region of interest" description="Disordered" evidence="1">
    <location>
        <begin position="1"/>
        <end position="99"/>
    </location>
</feature>
<evidence type="ECO:0000256" key="1">
    <source>
        <dbReference type="SAM" id="MobiDB-lite"/>
    </source>
</evidence>
<dbReference type="PROSITE" id="PS50835">
    <property type="entry name" value="IG_LIKE"/>
    <property type="match status" value="2"/>
</dbReference>
<evidence type="ECO:0000313" key="4">
    <source>
        <dbReference type="Proteomes" id="UP001195483"/>
    </source>
</evidence>
<proteinExistence type="predicted"/>
<reference evidence="3" key="2">
    <citation type="journal article" date="2021" name="Genome Biol. Evol.">
        <title>Developing a high-quality reference genome for a parasitic bivalve with doubly uniparental inheritance (Bivalvia: Unionida).</title>
        <authorList>
            <person name="Smith C.H."/>
        </authorList>
    </citation>
    <scope>NUCLEOTIDE SEQUENCE</scope>
    <source>
        <strain evidence="3">CHS0354</strain>
        <tissue evidence="3">Mantle</tissue>
    </source>
</reference>
<evidence type="ECO:0000313" key="3">
    <source>
        <dbReference type="EMBL" id="KAK3604662.1"/>
    </source>
</evidence>
<dbReference type="GO" id="GO:0043622">
    <property type="term" value="P:cortical microtubule organization"/>
    <property type="evidence" value="ECO:0007669"/>
    <property type="project" value="TreeGrafter"/>
</dbReference>
<dbReference type="PANTHER" id="PTHR31949">
    <property type="entry name" value="GASTRIC MUCIN-LIKE PROTEIN"/>
    <property type="match status" value="1"/>
</dbReference>
<protein>
    <recommendedName>
        <fullName evidence="2">Ig-like domain-containing protein</fullName>
    </recommendedName>
</protein>
<keyword evidence="4" id="KW-1185">Reference proteome</keyword>
<dbReference type="InterPro" id="IPR003599">
    <property type="entry name" value="Ig_sub"/>
</dbReference>
<dbReference type="SUPFAM" id="SSF57625">
    <property type="entry name" value="Invertebrate chitin-binding proteins"/>
    <property type="match status" value="1"/>
</dbReference>
<dbReference type="SMART" id="SM00409">
    <property type="entry name" value="IG"/>
    <property type="match status" value="3"/>
</dbReference>
<dbReference type="EMBL" id="JAEAOA010000493">
    <property type="protein sequence ID" value="KAK3604662.1"/>
    <property type="molecule type" value="Genomic_DNA"/>
</dbReference>
<organism evidence="3 4">
    <name type="scientific">Potamilus streckersoni</name>
    <dbReference type="NCBI Taxonomy" id="2493646"/>
    <lineage>
        <taxon>Eukaryota</taxon>
        <taxon>Metazoa</taxon>
        <taxon>Spiralia</taxon>
        <taxon>Lophotrochozoa</taxon>
        <taxon>Mollusca</taxon>
        <taxon>Bivalvia</taxon>
        <taxon>Autobranchia</taxon>
        <taxon>Heteroconchia</taxon>
        <taxon>Palaeoheterodonta</taxon>
        <taxon>Unionida</taxon>
        <taxon>Unionoidea</taxon>
        <taxon>Unionidae</taxon>
        <taxon>Ambleminae</taxon>
        <taxon>Lampsilini</taxon>
        <taxon>Potamilus</taxon>
    </lineage>
</organism>
<dbReference type="InterPro" id="IPR036179">
    <property type="entry name" value="Ig-like_dom_sf"/>
</dbReference>
<evidence type="ECO:0000259" key="2">
    <source>
        <dbReference type="PROSITE" id="PS50835"/>
    </source>
</evidence>
<name>A0AAE0T6D7_9BIVA</name>
<dbReference type="GO" id="GO:0055028">
    <property type="term" value="C:cortical microtubule"/>
    <property type="evidence" value="ECO:0007669"/>
    <property type="project" value="TreeGrafter"/>
</dbReference>
<feature type="region of interest" description="Disordered" evidence="1">
    <location>
        <begin position="115"/>
        <end position="436"/>
    </location>
</feature>
<sequence>MNPNTISTTSTSTSSRTPITTSTASPTTANPITTSTTSTSTSTTTPSTTSTTSPTTANPSTTSTTSTSTSSTTPNTTSTTSPTTANPSTTSRTSTSISTTITDTTSTTLITVKTGTTSTTSTSTSITTPATSSMASSTIVNPSTVSTTSTSKSTTIPTTTSTTSTTAKPSTTSTTSTSTSNITPNITSSSPTTVNLSTTSTTFASTSTTTPATTSTTSPTTANPSTTSTTSTSTSTTIPTTTITSSATAKPSTTSTTSTSTSTTIPTTTSTTSPTTMNPSTTSTTSTTTSTTIPTTTSTISPTTMNPSTISATSTSTSTTIPTTTSTTSPTTMKSSTISITSTSTSTKISPTSNTTSSTLTQSTTSTTSIPTSTTTPTTTSTSPTTVNSSAASTTSTSTTTTLTTTASTTHQPTTKASTTGSETTTTASTVNKTMSTSETMMTTIQQPTTIPPLNASIAFSKDNYSSILGTPLQLTCMVTGWDNYLNITRVSKLSQSEVNVVSLVNNETRSIHSNFAVNKTFSESKVHVFIFILNMTCDDEGTYYCKSGSASDSATVKRERVKPTLILPNIMIRDGYHNINYPFVCEAEVETPEVLIAEVNRNGTYFHYEGFGENRQNIIVDCVQKQIFKFYINGIFTQDWDNAKIRCVVMNNLTNVKDDILLVSDENTIRLLPADICSGVADGSNIAHPYSTCNLFLTCQSGVPVLGKCQQGQCFYDNIGTCRAPKCPFLYCRDTEVNIGDSASITCEIIFCNDSFSLSVKHSDDILFSNASISGNISLKSDDNDITISVSRGAAAVTLTLSKTNCNHTGDYIFILDRESFIDQATLRLKVPPKIPTLELPQSIVAYRETTISCTGEQGVPPQNMYIEVMLNSSNFSKYDKTTFKRKSQNCSNIGTLMMNFFAEDIWDGARIRCVIGDKISSRLESDVHEINITYTGVRFSSTKFTGLMNDTVQMNCIVNSVFNGDSISVSRSNSGTLREEIISIVIGGNSTGSNREGIQISTTNLSVNEFVVHVNIESLQCNDGGTYYCKTGNRTATTTLEIWRKPDKPKLKLPVDVIRNGYNQGGDPFVCEGNVGYPEGDLTVLFNKDGNFKEAQPFRATKTTGNVTECGRLNKFEFYLNTFTSDLHNSTVRCVATNNKTLSNESSPFDDKVLLLVPENTCYGATEGLILPYPYPFYDCRKYLYCSWNRTFVIDGTCKDGECYYTDIKRCEQERTTTTTKPTTTTQPTCPSVTCSGAEPIINSAATIACALILCGDEFDLVIELDSKVQFRETMRGNSSSSFLSNALLNLVVKDKTAELNIVFENIMCNQSGSYNVSIYGRNVSSVASIRVRVNPEKPNITAPRNIYKNQKAIISCIGQLGIPNAAMFWQLMLPGGNFESYSVSGSPDISKRDCSVIGNWTIGIYPEQSWNGGGIRCVTKTQGNPSVEIHSDAIAITLEEPDIYFVPPSSSGYIGSSHSITCIARDMMSIMSVKIERQTISGLHEVASLSIDRTSTANFIGIRIRNTSMINSTAATVYMDFDSLTCADKGDYFCTIGAFSSRGNLSVLRKPEVPQLVTFPTSGIVENTASGTINCTGEVGYPARKLVFESNKGGNNTFARVPFSFTSTQMEGECSTTYSATFSYTFNMDWNNSVIRCKIDTEDVLGDNGTSLYVDRKVLIIPGNICKTSNALFVPHPYACRKYLWCADRIYLQDCSPPLCHLNVPDNSTACDHTCNDCTDSF</sequence>
<accession>A0AAE0T6D7</accession>